<dbReference type="Pfam" id="PF01981">
    <property type="entry name" value="PTH2"/>
    <property type="match status" value="1"/>
</dbReference>
<evidence type="ECO:0000313" key="7">
    <source>
        <dbReference type="Proteomes" id="UP001367676"/>
    </source>
</evidence>
<keyword evidence="5" id="KW-0472">Membrane</keyword>
<dbReference type="InterPro" id="IPR002833">
    <property type="entry name" value="PTH2"/>
</dbReference>
<proteinExistence type="inferred from homology"/>
<dbReference type="NCBIfam" id="TIGR00283">
    <property type="entry name" value="arch_pth2"/>
    <property type="match status" value="1"/>
</dbReference>
<evidence type="ECO:0000313" key="6">
    <source>
        <dbReference type="EMBL" id="KAK7586196.1"/>
    </source>
</evidence>
<keyword evidence="5" id="KW-0812">Transmembrane</keyword>
<dbReference type="EC" id="3.1.1.29" evidence="1"/>
<evidence type="ECO:0000256" key="4">
    <source>
        <dbReference type="ARBA" id="ARBA00048707"/>
    </source>
</evidence>
<dbReference type="PANTHER" id="PTHR12649:SF11">
    <property type="entry name" value="PEPTIDYL-TRNA HYDROLASE 2, MITOCHONDRIAL"/>
    <property type="match status" value="1"/>
</dbReference>
<dbReference type="Gene3D" id="3.40.1490.10">
    <property type="entry name" value="Bit1"/>
    <property type="match status" value="1"/>
</dbReference>
<comment type="caution">
    <text evidence="6">The sequence shown here is derived from an EMBL/GenBank/DDBJ whole genome shotgun (WGS) entry which is preliminary data.</text>
</comment>
<sequence>MVPAFLSNKQFILGVGFGLICSISLSLWKWNQTVASRDKFVEAKMKKKRKLGEMKMVIVVRKDLKLTKRELFTQNVHACIGAFKESSVVNPSCVKKWQRYGQAKIAVKVNDETELLAIQDAANKQNLVNCLARDPDSSKNNALILCIGPDSVDDINLVTGHLKLY</sequence>
<keyword evidence="2" id="KW-0378">Hydrolase</keyword>
<dbReference type="GO" id="GO:0004045">
    <property type="term" value="F:peptidyl-tRNA hydrolase activity"/>
    <property type="evidence" value="ECO:0007669"/>
    <property type="project" value="UniProtKB-EC"/>
</dbReference>
<comment type="similarity">
    <text evidence="3">Belongs to the PTH2 family.</text>
</comment>
<dbReference type="PANTHER" id="PTHR12649">
    <property type="entry name" value="PEPTIDYL-TRNA HYDROLASE 2"/>
    <property type="match status" value="1"/>
</dbReference>
<dbReference type="GO" id="GO:0005829">
    <property type="term" value="C:cytosol"/>
    <property type="evidence" value="ECO:0007669"/>
    <property type="project" value="TreeGrafter"/>
</dbReference>
<feature type="transmembrane region" description="Helical" evidence="5">
    <location>
        <begin position="12"/>
        <end position="30"/>
    </location>
</feature>
<accession>A0AAN9TGE1</accession>
<comment type="catalytic activity">
    <reaction evidence="4">
        <text>an N-acyl-L-alpha-aminoacyl-tRNA + H2O = an N-acyl-L-amino acid + a tRNA + H(+)</text>
        <dbReference type="Rhea" id="RHEA:54448"/>
        <dbReference type="Rhea" id="RHEA-COMP:10123"/>
        <dbReference type="Rhea" id="RHEA-COMP:13883"/>
        <dbReference type="ChEBI" id="CHEBI:15377"/>
        <dbReference type="ChEBI" id="CHEBI:15378"/>
        <dbReference type="ChEBI" id="CHEBI:59874"/>
        <dbReference type="ChEBI" id="CHEBI:78442"/>
        <dbReference type="ChEBI" id="CHEBI:138191"/>
        <dbReference type="EC" id="3.1.1.29"/>
    </reaction>
</comment>
<organism evidence="6 7">
    <name type="scientific">Parthenolecanium corni</name>
    <dbReference type="NCBI Taxonomy" id="536013"/>
    <lineage>
        <taxon>Eukaryota</taxon>
        <taxon>Metazoa</taxon>
        <taxon>Ecdysozoa</taxon>
        <taxon>Arthropoda</taxon>
        <taxon>Hexapoda</taxon>
        <taxon>Insecta</taxon>
        <taxon>Pterygota</taxon>
        <taxon>Neoptera</taxon>
        <taxon>Paraneoptera</taxon>
        <taxon>Hemiptera</taxon>
        <taxon>Sternorrhyncha</taxon>
        <taxon>Coccoidea</taxon>
        <taxon>Coccidae</taxon>
        <taxon>Parthenolecanium</taxon>
    </lineage>
</organism>
<name>A0AAN9TGE1_9HEMI</name>
<dbReference type="EMBL" id="JBBCAQ010000027">
    <property type="protein sequence ID" value="KAK7586196.1"/>
    <property type="molecule type" value="Genomic_DNA"/>
</dbReference>
<evidence type="ECO:0000256" key="2">
    <source>
        <dbReference type="ARBA" id="ARBA00022801"/>
    </source>
</evidence>
<evidence type="ECO:0000256" key="5">
    <source>
        <dbReference type="SAM" id="Phobius"/>
    </source>
</evidence>
<keyword evidence="7" id="KW-1185">Reference proteome</keyword>
<evidence type="ECO:0000256" key="1">
    <source>
        <dbReference type="ARBA" id="ARBA00013260"/>
    </source>
</evidence>
<keyword evidence="5" id="KW-1133">Transmembrane helix</keyword>
<evidence type="ECO:0000256" key="3">
    <source>
        <dbReference type="ARBA" id="ARBA00038050"/>
    </source>
</evidence>
<dbReference type="AlphaFoldDB" id="A0AAN9TGE1"/>
<gene>
    <name evidence="6" type="ORF">V9T40_004072</name>
</gene>
<protein>
    <recommendedName>
        <fullName evidence="1">peptidyl-tRNA hydrolase</fullName>
        <ecNumber evidence="1">3.1.1.29</ecNumber>
    </recommendedName>
</protein>
<dbReference type="Proteomes" id="UP001367676">
    <property type="component" value="Unassembled WGS sequence"/>
</dbReference>
<dbReference type="SUPFAM" id="SSF102462">
    <property type="entry name" value="Peptidyl-tRNA hydrolase II"/>
    <property type="match status" value="1"/>
</dbReference>
<dbReference type="InterPro" id="IPR023476">
    <property type="entry name" value="Pep_tRNA_hydro_II_dom_sf"/>
</dbReference>
<reference evidence="6 7" key="1">
    <citation type="submission" date="2024-03" db="EMBL/GenBank/DDBJ databases">
        <title>Adaptation during the transition from Ophiocordyceps entomopathogen to insect associate is accompanied by gene loss and intensified selection.</title>
        <authorList>
            <person name="Ward C.M."/>
            <person name="Onetto C.A."/>
            <person name="Borneman A.R."/>
        </authorList>
    </citation>
    <scope>NUCLEOTIDE SEQUENCE [LARGE SCALE GENOMIC DNA]</scope>
    <source>
        <strain evidence="6">AWRI1</strain>
        <tissue evidence="6">Single Adult Female</tissue>
    </source>
</reference>